<name>A0A433D3S6_9FUNG</name>
<dbReference type="InterPro" id="IPR023332">
    <property type="entry name" value="Proteasome_alpha-type"/>
</dbReference>
<dbReference type="GO" id="GO:0019773">
    <property type="term" value="C:proteasome core complex, alpha-subunit complex"/>
    <property type="evidence" value="ECO:0007669"/>
    <property type="project" value="UniProtKB-UniRule"/>
</dbReference>
<protein>
    <submittedName>
        <fullName evidence="2">Uncharacterized protein</fullName>
    </submittedName>
</protein>
<comment type="similarity">
    <text evidence="1">Belongs to the peptidase T1A family.</text>
</comment>
<dbReference type="InterPro" id="IPR029055">
    <property type="entry name" value="Ntn_hydrolases_N"/>
</dbReference>
<dbReference type="Proteomes" id="UP000268093">
    <property type="component" value="Unassembled WGS sequence"/>
</dbReference>
<dbReference type="InterPro" id="IPR050115">
    <property type="entry name" value="Proteasome_alpha"/>
</dbReference>
<dbReference type="Gene3D" id="3.60.20.10">
    <property type="entry name" value="Glutamine Phosphoribosylpyrophosphate, subunit 1, domain 1"/>
    <property type="match status" value="1"/>
</dbReference>
<keyword evidence="3" id="KW-1185">Reference proteome</keyword>
<dbReference type="SUPFAM" id="SSF56235">
    <property type="entry name" value="N-terminal nucleophile aminohydrolases (Ntn hydrolases)"/>
    <property type="match status" value="1"/>
</dbReference>
<dbReference type="Pfam" id="PF00227">
    <property type="entry name" value="Proteasome"/>
    <property type="match status" value="1"/>
</dbReference>
<keyword evidence="1" id="KW-0647">Proteasome</keyword>
<evidence type="ECO:0000313" key="3">
    <source>
        <dbReference type="Proteomes" id="UP000268093"/>
    </source>
</evidence>
<dbReference type="GO" id="GO:0016787">
    <property type="term" value="F:hydrolase activity"/>
    <property type="evidence" value="ECO:0007669"/>
    <property type="project" value="UniProtKB-KW"/>
</dbReference>
<dbReference type="PANTHER" id="PTHR11599">
    <property type="entry name" value="PROTEASOME SUBUNIT ALPHA/BETA"/>
    <property type="match status" value="1"/>
</dbReference>
<dbReference type="PROSITE" id="PS51475">
    <property type="entry name" value="PROTEASOME_ALPHA_2"/>
    <property type="match status" value="1"/>
</dbReference>
<proteinExistence type="inferred from homology"/>
<organism evidence="2 3">
    <name type="scientific">Jimgerdemannia flammicorona</name>
    <dbReference type="NCBI Taxonomy" id="994334"/>
    <lineage>
        <taxon>Eukaryota</taxon>
        <taxon>Fungi</taxon>
        <taxon>Fungi incertae sedis</taxon>
        <taxon>Mucoromycota</taxon>
        <taxon>Mucoromycotina</taxon>
        <taxon>Endogonomycetes</taxon>
        <taxon>Endogonales</taxon>
        <taxon>Endogonaceae</taxon>
        <taxon>Jimgerdemannia</taxon>
    </lineage>
</organism>
<comment type="caution">
    <text evidence="2">The sequence shown here is derived from an EMBL/GenBank/DDBJ whole genome shotgun (WGS) entry which is preliminary data.</text>
</comment>
<dbReference type="GO" id="GO:0051603">
    <property type="term" value="P:proteolysis involved in protein catabolic process"/>
    <property type="evidence" value="ECO:0007669"/>
    <property type="project" value="InterPro"/>
</dbReference>
<accession>A0A433D3S6</accession>
<gene>
    <name evidence="2" type="ORF">BC936DRAFT_148086</name>
</gene>
<evidence type="ECO:0000256" key="1">
    <source>
        <dbReference type="PROSITE-ProRule" id="PRU00808"/>
    </source>
</evidence>
<reference evidence="2 3" key="1">
    <citation type="journal article" date="2018" name="New Phytol.">
        <title>Phylogenomics of Endogonaceae and evolution of mycorrhizas within Mucoromycota.</title>
        <authorList>
            <person name="Chang Y."/>
            <person name="Desiro A."/>
            <person name="Na H."/>
            <person name="Sandor L."/>
            <person name="Lipzen A."/>
            <person name="Clum A."/>
            <person name="Barry K."/>
            <person name="Grigoriev I.V."/>
            <person name="Martin F.M."/>
            <person name="Stajich J.E."/>
            <person name="Smith M.E."/>
            <person name="Bonito G."/>
            <person name="Spatafora J.W."/>
        </authorList>
    </citation>
    <scope>NUCLEOTIDE SEQUENCE [LARGE SCALE GENOMIC DNA]</scope>
    <source>
        <strain evidence="2 3">GMNB39</strain>
    </source>
</reference>
<dbReference type="InterPro" id="IPR001353">
    <property type="entry name" value="Proteasome_sua/b"/>
</dbReference>
<sequence length="175" mass="19517">MQNNAMPFNSRMSIFSFPVTEAQVNTQNYGRRPYGVGLLVVGYDETGPHLYECAPSGNFFEYYAMSIGARAQSAKTYLERYHEEFPEASLDQLVKHGLYALRDTLQQDKELNIHNTSIGIVGKDQQFTIIEGEELQRYLGLLGDETGRPSRAVVTATEPQPEEAGGEAPMETDSV</sequence>
<dbReference type="AlphaFoldDB" id="A0A433D3S6"/>
<evidence type="ECO:0000313" key="2">
    <source>
        <dbReference type="EMBL" id="RUP45500.1"/>
    </source>
</evidence>
<dbReference type="EMBL" id="RBNI01007184">
    <property type="protein sequence ID" value="RUP45500.1"/>
    <property type="molecule type" value="Genomic_DNA"/>
</dbReference>